<dbReference type="EMBL" id="CAJVPY010054536">
    <property type="protein sequence ID" value="CAG8816905.1"/>
    <property type="molecule type" value="Genomic_DNA"/>
</dbReference>
<proteinExistence type="predicted"/>
<feature type="non-terminal residue" evidence="4">
    <location>
        <position position="176"/>
    </location>
</feature>
<dbReference type="SUPFAM" id="SSF46689">
    <property type="entry name" value="Homeodomain-like"/>
    <property type="match status" value="1"/>
</dbReference>
<evidence type="ECO:0000256" key="1">
    <source>
        <dbReference type="ARBA" id="ARBA00023125"/>
    </source>
</evidence>
<accession>A0A9N9K950</accession>
<feature type="domain" description="PH" evidence="2">
    <location>
        <begin position="1"/>
        <end position="14"/>
    </location>
</feature>
<dbReference type="InterPro" id="IPR004875">
    <property type="entry name" value="DDE_SF_endonuclease_dom"/>
</dbReference>
<comment type="caution">
    <text evidence="4">The sequence shown here is derived from an EMBL/GenBank/DDBJ whole genome shotgun (WGS) entry which is preliminary data.</text>
</comment>
<dbReference type="Pfam" id="PF03221">
    <property type="entry name" value="HTH_Tnp_Tc5"/>
    <property type="match status" value="1"/>
</dbReference>
<evidence type="ECO:0000313" key="5">
    <source>
        <dbReference type="Proteomes" id="UP000789405"/>
    </source>
</evidence>
<keyword evidence="5" id="KW-1185">Reference proteome</keyword>
<reference evidence="4" key="1">
    <citation type="submission" date="2021-06" db="EMBL/GenBank/DDBJ databases">
        <authorList>
            <person name="Kallberg Y."/>
            <person name="Tangrot J."/>
            <person name="Rosling A."/>
        </authorList>
    </citation>
    <scope>NUCLEOTIDE SEQUENCE</scope>
    <source>
        <strain evidence="4">MA453B</strain>
    </source>
</reference>
<dbReference type="Gene3D" id="1.10.10.60">
    <property type="entry name" value="Homeodomain-like"/>
    <property type="match status" value="1"/>
</dbReference>
<protein>
    <submittedName>
        <fullName evidence="4">26980_t:CDS:1</fullName>
    </submittedName>
</protein>
<feature type="non-terminal residue" evidence="4">
    <location>
        <position position="1"/>
    </location>
</feature>
<organism evidence="4 5">
    <name type="scientific">Dentiscutata erythropus</name>
    <dbReference type="NCBI Taxonomy" id="1348616"/>
    <lineage>
        <taxon>Eukaryota</taxon>
        <taxon>Fungi</taxon>
        <taxon>Fungi incertae sedis</taxon>
        <taxon>Mucoromycota</taxon>
        <taxon>Glomeromycotina</taxon>
        <taxon>Glomeromycetes</taxon>
        <taxon>Diversisporales</taxon>
        <taxon>Gigasporaceae</taxon>
        <taxon>Dentiscutata</taxon>
    </lineage>
</organism>
<dbReference type="OrthoDB" id="2426885at2759"/>
<dbReference type="Pfam" id="PF03184">
    <property type="entry name" value="DDE_1"/>
    <property type="match status" value="1"/>
</dbReference>
<dbReference type="InterPro" id="IPR006600">
    <property type="entry name" value="HTH_CenpB_DNA-bd_dom"/>
</dbReference>
<dbReference type="PROSITE" id="PS51253">
    <property type="entry name" value="HTH_CENPB"/>
    <property type="match status" value="1"/>
</dbReference>
<evidence type="ECO:0000313" key="4">
    <source>
        <dbReference type="EMBL" id="CAG8816905.1"/>
    </source>
</evidence>
<sequence>ELAEWVRALRDKLKPVSHIMIQNKVVSLAKSPKYILYYSNINNFKWSNKWLDGFLRHNNFSNCHKTTVVQKLPAELETQRQEFLNFVQYRRIQYDYLLQLMGNMDETPLSFDMPRTTKLPPMIIFKLKNIPRLEFPSGVVIRANASGWMNEMEMSFWIDKIWQNRIPNSENSQSLL</sequence>
<keyword evidence="1" id="KW-0238">DNA-binding</keyword>
<dbReference type="PROSITE" id="PS50003">
    <property type="entry name" value="PH_DOMAIN"/>
    <property type="match status" value="1"/>
</dbReference>
<feature type="domain" description="HTH CENPB-type" evidence="3">
    <location>
        <begin position="1"/>
        <end position="64"/>
    </location>
</feature>
<gene>
    <name evidence="4" type="ORF">DERYTH_LOCUS26352</name>
</gene>
<name>A0A9N9K950_9GLOM</name>
<evidence type="ECO:0000259" key="3">
    <source>
        <dbReference type="PROSITE" id="PS51253"/>
    </source>
</evidence>
<evidence type="ECO:0000259" key="2">
    <source>
        <dbReference type="PROSITE" id="PS50003"/>
    </source>
</evidence>
<dbReference type="Proteomes" id="UP000789405">
    <property type="component" value="Unassembled WGS sequence"/>
</dbReference>
<dbReference type="AlphaFoldDB" id="A0A9N9K950"/>
<dbReference type="InterPro" id="IPR009057">
    <property type="entry name" value="Homeodomain-like_sf"/>
</dbReference>
<dbReference type="InterPro" id="IPR001849">
    <property type="entry name" value="PH_domain"/>
</dbReference>
<dbReference type="GO" id="GO:0003677">
    <property type="term" value="F:DNA binding"/>
    <property type="evidence" value="ECO:0007669"/>
    <property type="project" value="UniProtKB-KW"/>
</dbReference>